<accession>A0A2M9V9R8</accession>
<dbReference type="InterPro" id="IPR046335">
    <property type="entry name" value="LacI/GalR-like_sensor"/>
</dbReference>
<evidence type="ECO:0000256" key="1">
    <source>
        <dbReference type="ARBA" id="ARBA00023015"/>
    </source>
</evidence>
<evidence type="ECO:0000259" key="4">
    <source>
        <dbReference type="PROSITE" id="PS50949"/>
    </source>
</evidence>
<proteinExistence type="predicted"/>
<sequence length="358" mass="41648">MCFYYVTKHIRYPDSSCTLLRFLSYLCSTKNKSMKRNESKYKQVVNHVIDGINNGSYKKGDWILSINEFRKNYNLSRDTVFAGLSELKSKGIIDSTPGVGYYIATTRIAQKLNIFLLFNEFNEFKEDLYNSFISSIRKTANVDLYFHNYNRKVFETLINEANYKYTTYILMPGKFTNIAPLLESLSGRVFLLDHFHPELAGKYSSVAQNFEKDTYEALVYGLPHLKKYDHIIMVQKEEKEPIERYNGLCAFCEEYHFTHEYTDSVRNREIRQGETFMVVNDRDLVDLLKQAQLQNFAPGKDFGIISYNDTPLKEILAGGITTLSTDFKQMGQTMASLITQKEIKTIENPWKLDIRNSL</sequence>
<dbReference type="Pfam" id="PF13377">
    <property type="entry name" value="Peripla_BP_3"/>
    <property type="match status" value="1"/>
</dbReference>
<dbReference type="SUPFAM" id="SSF53822">
    <property type="entry name" value="Periplasmic binding protein-like I"/>
    <property type="match status" value="1"/>
</dbReference>
<dbReference type="AlphaFoldDB" id="A0A2M9V9R8"/>
<dbReference type="Gene3D" id="1.10.10.10">
    <property type="entry name" value="Winged helix-like DNA-binding domain superfamily/Winged helix DNA-binding domain"/>
    <property type="match status" value="1"/>
</dbReference>
<organism evidence="5 6">
    <name type="scientific">Bacteroides fragilis</name>
    <dbReference type="NCBI Taxonomy" id="817"/>
    <lineage>
        <taxon>Bacteria</taxon>
        <taxon>Pseudomonadati</taxon>
        <taxon>Bacteroidota</taxon>
        <taxon>Bacteroidia</taxon>
        <taxon>Bacteroidales</taxon>
        <taxon>Bacteroidaceae</taxon>
        <taxon>Bacteroides</taxon>
    </lineage>
</organism>
<dbReference type="PANTHER" id="PTHR38445">
    <property type="entry name" value="HTH-TYPE TRANSCRIPTIONAL REPRESSOR YTRA"/>
    <property type="match status" value="1"/>
</dbReference>
<evidence type="ECO:0000256" key="2">
    <source>
        <dbReference type="ARBA" id="ARBA00023125"/>
    </source>
</evidence>
<dbReference type="PANTHER" id="PTHR38445:SF10">
    <property type="entry name" value="GNTR-FAMILY TRANSCRIPTIONAL REGULATOR"/>
    <property type="match status" value="1"/>
</dbReference>
<reference evidence="5 6" key="1">
    <citation type="journal article" date="2017" name="MBio">
        <title>Gut Symbiont Bacteroides fragilis Secretes a Eukaryotic-Like Ubiquitin Protein That Mediates Intraspecies Antagonism.</title>
        <authorList>
            <person name="Chatzidaki-Livanis M."/>
            <person name="Coyne M.J."/>
            <person name="Roelofs K.G."/>
            <person name="Gentyala R.R."/>
            <person name="Caldwell J.M."/>
            <person name="Comstock L.E."/>
        </authorList>
    </citation>
    <scope>NUCLEOTIDE SEQUENCE [LARGE SCALE GENOMIC DNA]</scope>
    <source>
        <strain evidence="5 6">12905</strain>
    </source>
</reference>
<dbReference type="InterPro" id="IPR036388">
    <property type="entry name" value="WH-like_DNA-bd_sf"/>
</dbReference>
<dbReference type="Pfam" id="PF00392">
    <property type="entry name" value="GntR"/>
    <property type="match status" value="1"/>
</dbReference>
<dbReference type="PROSITE" id="PS50949">
    <property type="entry name" value="HTH_GNTR"/>
    <property type="match status" value="1"/>
</dbReference>
<protein>
    <submittedName>
        <fullName evidence="5">Periplasmic binding protein-like domain protein</fullName>
    </submittedName>
</protein>
<keyword evidence="3" id="KW-0804">Transcription</keyword>
<dbReference type="EMBL" id="PDCW01000007">
    <property type="protein sequence ID" value="PJY75415.1"/>
    <property type="molecule type" value="Genomic_DNA"/>
</dbReference>
<dbReference type="Gene3D" id="3.40.50.2300">
    <property type="match status" value="2"/>
</dbReference>
<evidence type="ECO:0000313" key="5">
    <source>
        <dbReference type="EMBL" id="PJY75415.1"/>
    </source>
</evidence>
<dbReference type="SUPFAM" id="SSF46785">
    <property type="entry name" value="Winged helix' DNA-binding domain"/>
    <property type="match status" value="1"/>
</dbReference>
<comment type="caution">
    <text evidence="5">The sequence shown here is derived from an EMBL/GenBank/DDBJ whole genome shotgun (WGS) entry which is preliminary data.</text>
</comment>
<dbReference type="InterPro" id="IPR036390">
    <property type="entry name" value="WH_DNA-bd_sf"/>
</dbReference>
<evidence type="ECO:0000313" key="6">
    <source>
        <dbReference type="Proteomes" id="UP000231846"/>
    </source>
</evidence>
<keyword evidence="2" id="KW-0238">DNA-binding</keyword>
<dbReference type="Proteomes" id="UP000231846">
    <property type="component" value="Unassembled WGS sequence"/>
</dbReference>
<dbReference type="GO" id="GO:0003677">
    <property type="term" value="F:DNA binding"/>
    <property type="evidence" value="ECO:0007669"/>
    <property type="project" value="UniProtKB-KW"/>
</dbReference>
<dbReference type="GO" id="GO:0003700">
    <property type="term" value="F:DNA-binding transcription factor activity"/>
    <property type="evidence" value="ECO:0007669"/>
    <property type="project" value="InterPro"/>
</dbReference>
<dbReference type="CDD" id="cd07377">
    <property type="entry name" value="WHTH_GntR"/>
    <property type="match status" value="1"/>
</dbReference>
<dbReference type="InterPro" id="IPR000524">
    <property type="entry name" value="Tscrpt_reg_HTH_GntR"/>
</dbReference>
<keyword evidence="1" id="KW-0805">Transcription regulation</keyword>
<gene>
    <name evidence="5" type="ORF">CQW34_01399</name>
</gene>
<evidence type="ECO:0000256" key="3">
    <source>
        <dbReference type="ARBA" id="ARBA00023163"/>
    </source>
</evidence>
<name>A0A2M9V9R8_BACFG</name>
<feature type="domain" description="HTH gntR-type" evidence="4">
    <location>
        <begin position="38"/>
        <end position="106"/>
    </location>
</feature>
<dbReference type="InterPro" id="IPR028082">
    <property type="entry name" value="Peripla_BP_I"/>
</dbReference>